<feature type="transmembrane region" description="Helical" evidence="1">
    <location>
        <begin position="12"/>
        <end position="38"/>
    </location>
</feature>
<evidence type="ECO:0000313" key="4">
    <source>
        <dbReference type="Proteomes" id="UP000194798"/>
    </source>
</evidence>
<comment type="caution">
    <text evidence="3">The sequence shown here is derived from an EMBL/GenBank/DDBJ whole genome shotgun (WGS) entry which is preliminary data.</text>
</comment>
<evidence type="ECO:0000259" key="2">
    <source>
        <dbReference type="SMART" id="SM00460"/>
    </source>
</evidence>
<dbReference type="Pfam" id="PF01841">
    <property type="entry name" value="Transglut_core"/>
    <property type="match status" value="1"/>
</dbReference>
<evidence type="ECO:0000256" key="1">
    <source>
        <dbReference type="SAM" id="Phobius"/>
    </source>
</evidence>
<dbReference type="OrthoDB" id="9804872at2"/>
<feature type="transmembrane region" description="Helical" evidence="1">
    <location>
        <begin position="146"/>
        <end position="175"/>
    </location>
</feature>
<dbReference type="InterPro" id="IPR002931">
    <property type="entry name" value="Transglutaminase-like"/>
</dbReference>
<keyword evidence="1" id="KW-1133">Transmembrane helix</keyword>
<reference evidence="3 4" key="1">
    <citation type="submission" date="2016-12" db="EMBL/GenBank/DDBJ databases">
        <title>Thioflexothrix psekupsii D3 genome sequencing and assembly.</title>
        <authorList>
            <person name="Fomenkov A."/>
            <person name="Vincze T."/>
            <person name="Grabovich M."/>
            <person name="Anton B.P."/>
            <person name="Dubinina G."/>
            <person name="Orlova M."/>
            <person name="Belousova E."/>
            <person name="Roberts R.J."/>
        </authorList>
    </citation>
    <scope>NUCLEOTIDE SEQUENCE [LARGE SCALE GENOMIC DNA]</scope>
    <source>
        <strain evidence="3">D3</strain>
    </source>
</reference>
<feature type="domain" description="Transglutaminase-like" evidence="2">
    <location>
        <begin position="444"/>
        <end position="514"/>
    </location>
</feature>
<accession>A0A251X6B9</accession>
<keyword evidence="4" id="KW-1185">Reference proteome</keyword>
<keyword evidence="1" id="KW-0472">Membrane</keyword>
<dbReference type="InterPro" id="IPR052901">
    <property type="entry name" value="Bact_TGase-like"/>
</dbReference>
<evidence type="ECO:0000313" key="3">
    <source>
        <dbReference type="EMBL" id="OUD12638.1"/>
    </source>
</evidence>
<dbReference type="PANTHER" id="PTHR42736:SF1">
    <property type="entry name" value="PROTEIN-GLUTAMINE GAMMA-GLUTAMYLTRANSFERASE"/>
    <property type="match status" value="1"/>
</dbReference>
<dbReference type="RefSeq" id="WP_086489598.1">
    <property type="nucleotide sequence ID" value="NZ_MSLT01000023.1"/>
</dbReference>
<dbReference type="Gene3D" id="3.10.620.30">
    <property type="match status" value="1"/>
</dbReference>
<dbReference type="EMBL" id="MSLT01000023">
    <property type="protein sequence ID" value="OUD12638.1"/>
    <property type="molecule type" value="Genomic_DNA"/>
</dbReference>
<protein>
    <recommendedName>
        <fullName evidence="2">Transglutaminase-like domain-containing protein</fullName>
    </recommendedName>
</protein>
<feature type="transmembrane region" description="Helical" evidence="1">
    <location>
        <begin position="187"/>
        <end position="208"/>
    </location>
</feature>
<organism evidence="3 4">
    <name type="scientific">Thioflexithrix psekupsensis</name>
    <dbReference type="NCBI Taxonomy" id="1570016"/>
    <lineage>
        <taxon>Bacteria</taxon>
        <taxon>Pseudomonadati</taxon>
        <taxon>Pseudomonadota</taxon>
        <taxon>Gammaproteobacteria</taxon>
        <taxon>Thiotrichales</taxon>
        <taxon>Thioflexithrix</taxon>
    </lineage>
</organism>
<proteinExistence type="predicted"/>
<feature type="transmembrane region" description="Helical" evidence="1">
    <location>
        <begin position="58"/>
        <end position="75"/>
    </location>
</feature>
<feature type="transmembrane region" description="Helical" evidence="1">
    <location>
        <begin position="556"/>
        <end position="574"/>
    </location>
</feature>
<name>A0A251X6B9_9GAMM</name>
<dbReference type="PANTHER" id="PTHR42736">
    <property type="entry name" value="PROTEIN-GLUTAMINE GAMMA-GLUTAMYLTRANSFERASE"/>
    <property type="match status" value="1"/>
</dbReference>
<dbReference type="SMART" id="SM00460">
    <property type="entry name" value="TGc"/>
    <property type="match status" value="1"/>
</dbReference>
<keyword evidence="1" id="KW-0812">Transmembrane</keyword>
<dbReference type="AlphaFoldDB" id="A0A251X6B9"/>
<dbReference type="SUPFAM" id="SSF54001">
    <property type="entry name" value="Cysteine proteinases"/>
    <property type="match status" value="1"/>
</dbReference>
<sequence length="685" mass="80187">MNQTILIAPPLGLLGATLLFWGWQTDLLPYAIIMAILIELPRWTEWRWDLSDKDFNRLMDLTSLLWLGTTIYLFNRNSIQGLFILLSWMPIIFFILMITQLYSQQGSIRLSSIFLSLRHYQSDSSGIEKNEPNNPAIKRIHLGYPYFVLCLLAASAGQTNYFFLGIFLLTAWALWTIRPRHYRLATWLLVLILGFTFGYLGHVGLYRLQNQIETMIINWFQDLLWRSRDPYRQNTAIGDIGELKQSDRILLRVYQDQPGLLREATYNSYYRGSWQAQTANFKDLVPVSQQDSRWLLTQVNHASLNAYHRYTKRADISMYLPRGTGMLALPLGSFMLDNLLLPDLMINDFGAVKVARGPGLIHYQAHYHTHQNLIDSSPSAEDFKVPEDEQAVFNELVAQLALKEKSPEEIIKTINAYFSNHFYYSLLLSAPTYSANMTPLRNFLFHKKAGHCEYFATATVLLLRAAGLPARYATGFAVEEYSELEKAYLVRKRHAHAWGLVYVDGHWQEIDTTPAVWLEKEAERAAWWQPLYDVWSWLYHRFSLWRWDDSKKVSDLLLWLLIPLIIALMWRLFIKERIKQKRLKKSTIKVNYSHQGIDSAFFKIVHYLQDLGYIRQAGETLPQWLQRLQQTDLKLPPIQPLLELHQRYRFDPDSLSFHEQQQLSQAVTLWLTQLQQLQHTRMSEK</sequence>
<gene>
    <name evidence="3" type="ORF">TPSD3_16305</name>
</gene>
<feature type="transmembrane region" description="Helical" evidence="1">
    <location>
        <begin position="82"/>
        <end position="102"/>
    </location>
</feature>
<dbReference type="InterPro" id="IPR038765">
    <property type="entry name" value="Papain-like_cys_pep_sf"/>
</dbReference>
<dbReference type="Proteomes" id="UP000194798">
    <property type="component" value="Unassembled WGS sequence"/>
</dbReference>